<dbReference type="InterPro" id="IPR033118">
    <property type="entry name" value="EXPERA"/>
</dbReference>
<dbReference type="OrthoDB" id="433124at2759"/>
<keyword evidence="6 7" id="KW-0472">Membrane</keyword>
<evidence type="ECO:0000256" key="3">
    <source>
        <dbReference type="ARBA" id="ARBA00022692"/>
    </source>
</evidence>
<evidence type="ECO:0000313" key="10">
    <source>
        <dbReference type="Proteomes" id="UP000095009"/>
    </source>
</evidence>
<dbReference type="PANTHER" id="PTHR31204:SF1">
    <property type="entry name" value="SIGMA INTRACELLULAR RECEPTOR 2"/>
    <property type="match status" value="1"/>
</dbReference>
<reference evidence="9 10" key="1">
    <citation type="journal article" date="2016" name="Proc. Natl. Acad. Sci. U.S.A.">
        <title>Comparative genomics of biotechnologically important yeasts.</title>
        <authorList>
            <person name="Riley R."/>
            <person name="Haridas S."/>
            <person name="Wolfe K.H."/>
            <person name="Lopes M.R."/>
            <person name="Hittinger C.T."/>
            <person name="Goeker M."/>
            <person name="Salamov A.A."/>
            <person name="Wisecaver J.H."/>
            <person name="Long T.M."/>
            <person name="Calvey C.H."/>
            <person name="Aerts A.L."/>
            <person name="Barry K.W."/>
            <person name="Choi C."/>
            <person name="Clum A."/>
            <person name="Coughlan A.Y."/>
            <person name="Deshpande S."/>
            <person name="Douglass A.P."/>
            <person name="Hanson S.J."/>
            <person name="Klenk H.-P."/>
            <person name="LaButti K.M."/>
            <person name="Lapidus A."/>
            <person name="Lindquist E.A."/>
            <person name="Lipzen A.M."/>
            <person name="Meier-Kolthoff J.P."/>
            <person name="Ohm R.A."/>
            <person name="Otillar R.P."/>
            <person name="Pangilinan J.L."/>
            <person name="Peng Y."/>
            <person name="Rokas A."/>
            <person name="Rosa C.A."/>
            <person name="Scheuner C."/>
            <person name="Sibirny A.A."/>
            <person name="Slot J.C."/>
            <person name="Stielow J.B."/>
            <person name="Sun H."/>
            <person name="Kurtzman C.P."/>
            <person name="Blackwell M."/>
            <person name="Grigoriev I.V."/>
            <person name="Jeffries T.W."/>
        </authorList>
    </citation>
    <scope>NUCLEOTIDE SEQUENCE [LARGE SCALE GENOMIC DNA]</scope>
    <source>
        <strain evidence="9 10">DSM 6958</strain>
    </source>
</reference>
<proteinExistence type="inferred from homology"/>
<protein>
    <recommendedName>
        <fullName evidence="7">Efficient mitochondria targeting-associated protein 19</fullName>
    </recommendedName>
</protein>
<evidence type="ECO:0000256" key="2">
    <source>
        <dbReference type="ARBA" id="ARBA00009096"/>
    </source>
</evidence>
<comment type="subcellular location">
    <subcellularLocation>
        <location evidence="1">Endoplasmic reticulum membrane</location>
        <topology evidence="1">Multi-pass membrane protein</topology>
    </subcellularLocation>
</comment>
<accession>A0A1E3PDY8</accession>
<evidence type="ECO:0000256" key="4">
    <source>
        <dbReference type="ARBA" id="ARBA00022824"/>
    </source>
</evidence>
<feature type="transmembrane region" description="Helical" evidence="7">
    <location>
        <begin position="15"/>
        <end position="37"/>
    </location>
</feature>
<dbReference type="InterPro" id="IPR051987">
    <property type="entry name" value="Sigma-2_receptor-like"/>
</dbReference>
<dbReference type="Pfam" id="PF05241">
    <property type="entry name" value="EBP"/>
    <property type="match status" value="1"/>
</dbReference>
<evidence type="ECO:0000259" key="8">
    <source>
        <dbReference type="PROSITE" id="PS51751"/>
    </source>
</evidence>
<evidence type="ECO:0000256" key="7">
    <source>
        <dbReference type="PIRNR" id="PIRNR031032"/>
    </source>
</evidence>
<keyword evidence="5 7" id="KW-1133">Transmembrane helix</keyword>
<dbReference type="GO" id="GO:0005789">
    <property type="term" value="C:endoplasmic reticulum membrane"/>
    <property type="evidence" value="ECO:0007669"/>
    <property type="project" value="UniProtKB-SubCell"/>
</dbReference>
<keyword evidence="4 7" id="KW-0256">Endoplasmic reticulum</keyword>
<dbReference type="PANTHER" id="PTHR31204">
    <property type="entry name" value="SIGMA INTRACELLULAR RECEPTOR 2"/>
    <property type="match status" value="1"/>
</dbReference>
<feature type="transmembrane region" description="Helical" evidence="7">
    <location>
        <begin position="157"/>
        <end position="175"/>
    </location>
</feature>
<feature type="transmembrane region" description="Helical" evidence="7">
    <location>
        <begin position="114"/>
        <end position="137"/>
    </location>
</feature>
<keyword evidence="10" id="KW-1185">Reference proteome</keyword>
<dbReference type="InterPro" id="IPR016964">
    <property type="entry name" value="Sigma2_recept"/>
</dbReference>
<gene>
    <name evidence="9" type="ORF">NADFUDRAFT_62177</name>
</gene>
<sequence>MISQRVPLGKRKLDYFYFAYFLLHIPITLLIDISLALPDLTPLHTFLLDFHIKSNKDLLNANPPNWLVVFVFMEILFQLPFFFWGAYRLYTVKRIPNSVEDAPDHMDQNANGKLYLWILIYGLNASITTLGCIAEIFKFGPSQLNLLSNDDVTKLVSVYLPTFLIPFGMAVDMVLRISSIFKYNESLKLKTN</sequence>
<feature type="domain" description="EXPERA" evidence="8">
    <location>
        <begin position="13"/>
        <end position="170"/>
    </location>
</feature>
<dbReference type="EMBL" id="KV454414">
    <property type="protein sequence ID" value="ODQ63588.1"/>
    <property type="molecule type" value="Genomic_DNA"/>
</dbReference>
<dbReference type="PROSITE" id="PS51751">
    <property type="entry name" value="EXPERA"/>
    <property type="match status" value="1"/>
</dbReference>
<evidence type="ECO:0000256" key="6">
    <source>
        <dbReference type="ARBA" id="ARBA00023136"/>
    </source>
</evidence>
<organism evidence="9 10">
    <name type="scientific">Nadsonia fulvescens var. elongata DSM 6958</name>
    <dbReference type="NCBI Taxonomy" id="857566"/>
    <lineage>
        <taxon>Eukaryota</taxon>
        <taxon>Fungi</taxon>
        <taxon>Dikarya</taxon>
        <taxon>Ascomycota</taxon>
        <taxon>Saccharomycotina</taxon>
        <taxon>Dipodascomycetes</taxon>
        <taxon>Dipodascales</taxon>
        <taxon>Dipodascales incertae sedis</taxon>
        <taxon>Nadsonia</taxon>
    </lineage>
</organism>
<dbReference type="Proteomes" id="UP000095009">
    <property type="component" value="Unassembled WGS sequence"/>
</dbReference>
<keyword evidence="3 7" id="KW-0812">Transmembrane</keyword>
<evidence type="ECO:0000256" key="5">
    <source>
        <dbReference type="ARBA" id="ARBA00022989"/>
    </source>
</evidence>
<dbReference type="AlphaFoldDB" id="A0A1E3PDY8"/>
<comment type="similarity">
    <text evidence="2">Belongs to the TMEM97/sigma-2 receptor family.</text>
</comment>
<dbReference type="PIRSF" id="PIRSF031032">
    <property type="entry name" value="TMP_97_prd"/>
    <property type="match status" value="1"/>
</dbReference>
<dbReference type="STRING" id="857566.A0A1E3PDY8"/>
<feature type="transmembrane region" description="Helical" evidence="7">
    <location>
        <begin position="66"/>
        <end position="87"/>
    </location>
</feature>
<evidence type="ECO:0000256" key="1">
    <source>
        <dbReference type="ARBA" id="ARBA00004477"/>
    </source>
</evidence>
<name>A0A1E3PDY8_9ASCO</name>
<evidence type="ECO:0000313" key="9">
    <source>
        <dbReference type="EMBL" id="ODQ63588.1"/>
    </source>
</evidence>